<feature type="chain" id="PRO_5045145499" evidence="1">
    <location>
        <begin position="21"/>
        <end position="687"/>
    </location>
</feature>
<evidence type="ECO:0000313" key="2">
    <source>
        <dbReference type="EMBL" id="MFN0257705.1"/>
    </source>
</evidence>
<name>A0ABW9JCS1_9SPHI</name>
<accession>A0ABW9JCS1</accession>
<gene>
    <name evidence="2" type="ORF">E6A44_019125</name>
</gene>
<feature type="signal peptide" evidence="1">
    <location>
        <begin position="1"/>
        <end position="20"/>
    </location>
</feature>
<evidence type="ECO:0000313" key="3">
    <source>
        <dbReference type="Proteomes" id="UP001517247"/>
    </source>
</evidence>
<dbReference type="SUPFAM" id="SSF47781">
    <property type="entry name" value="RuvA domain 2-like"/>
    <property type="match status" value="1"/>
</dbReference>
<comment type="caution">
    <text evidence="2">The sequence shown here is derived from an EMBL/GenBank/DDBJ whole genome shotgun (WGS) entry which is preliminary data.</text>
</comment>
<dbReference type="Proteomes" id="UP001517247">
    <property type="component" value="Unassembled WGS sequence"/>
</dbReference>
<dbReference type="EMBL" id="SSHJ02000010">
    <property type="protein sequence ID" value="MFN0257705.1"/>
    <property type="molecule type" value="Genomic_DNA"/>
</dbReference>
<sequence>MRFKLLILATFLLIGFVAKAQTQEDQLIKDLIESIAENLPEDYDLSELQDRLTYYRKHPINLNNTNAEELKTLVFLSPLQISNLFEHIKKNGKLIDLLELQSIPEFDLTSIQRLLPFVTLNQTGTVDKITAANLAKYGNNDLILRYGRVIEKTKGYTDLPGSRYLGTPDRYLLRYRYTYSNRVSASLIMEKDAGEYLFKNAKPASYFFPSNYTDFMSGHLAILNMGRFKKIVLGDYTMQFGQALTLWSGFAFGKSPDVTGVVKRDVGLRPYTSANEFAFLRGAAATVEVVKNLEFSPFISHRKLDASLSTNADGELTLSTINETGLHRTQNEINNKNSTEQIVYGGVLQYRTNGLSVGAVAYHTSFNRLFVPGASLYQSFNFAGKELTNVGAHYSYTYKNFYFFGEFGKAIDAGLAYVNGALVSLSSTVSAVVLHRNYQKNYHNFFNQATAEASEAINEKGLYAGLNINPSKAWSIQFYGDYFKYPWLRFRVDAPSDGYEFLGQVTYSPTKTFRAILRFKTETKQQNTNLTVPFNYLDDVKRENYRAEVKWAIGKSFGFQNRVEVVQFKKGAANAEFGYLAYQDVSYSPLSSRLTGNIRVAYFNTASYDSRIYAYEDDVLYNFTFGLYNGKGLRGYANIKYKLAKRLDVWGRYAIYNYDNVETVGSGLDEIQGKMKSEMRVQLRYQF</sequence>
<dbReference type="RefSeq" id="WP_138724787.1">
    <property type="nucleotide sequence ID" value="NZ_SSHJ02000010.1"/>
</dbReference>
<organism evidence="2 3">
    <name type="scientific">Pedobacter ureilyticus</name>
    <dbReference type="NCBI Taxonomy" id="1393051"/>
    <lineage>
        <taxon>Bacteria</taxon>
        <taxon>Pseudomonadati</taxon>
        <taxon>Bacteroidota</taxon>
        <taxon>Sphingobacteriia</taxon>
        <taxon>Sphingobacteriales</taxon>
        <taxon>Sphingobacteriaceae</taxon>
        <taxon>Pedobacter</taxon>
    </lineage>
</organism>
<reference evidence="2 3" key="1">
    <citation type="submission" date="2024-12" db="EMBL/GenBank/DDBJ databases">
        <authorList>
            <person name="Hu S."/>
        </authorList>
    </citation>
    <scope>NUCLEOTIDE SEQUENCE [LARGE SCALE GENOMIC DNA]</scope>
    <source>
        <strain evidence="2 3">THG-T11</strain>
    </source>
</reference>
<proteinExistence type="predicted"/>
<evidence type="ECO:0000256" key="1">
    <source>
        <dbReference type="SAM" id="SignalP"/>
    </source>
</evidence>
<protein>
    <submittedName>
        <fullName evidence="2">Helix-hairpin-helix domain-containing protein</fullName>
    </submittedName>
</protein>
<dbReference type="InterPro" id="IPR010994">
    <property type="entry name" value="RuvA_2-like"/>
</dbReference>
<keyword evidence="3" id="KW-1185">Reference proteome</keyword>
<keyword evidence="1" id="KW-0732">Signal</keyword>